<dbReference type="PANTHER" id="PTHR23147">
    <property type="entry name" value="SERINE/ARGININE RICH SPLICING FACTOR"/>
    <property type="match status" value="1"/>
</dbReference>
<keyword evidence="1" id="KW-0694">RNA-binding</keyword>
<accession>A0AB34HY74</accession>
<keyword evidence="5" id="KW-1185">Reference proteome</keyword>
<gene>
    <name evidence="4" type="ORF">J1605_017173</name>
</gene>
<name>A0AB34HY74_ESCRO</name>
<organism evidence="4 5">
    <name type="scientific">Eschrichtius robustus</name>
    <name type="common">California gray whale</name>
    <name type="synonym">Eschrichtius gibbosus</name>
    <dbReference type="NCBI Taxonomy" id="9764"/>
    <lineage>
        <taxon>Eukaryota</taxon>
        <taxon>Metazoa</taxon>
        <taxon>Chordata</taxon>
        <taxon>Craniata</taxon>
        <taxon>Vertebrata</taxon>
        <taxon>Euteleostomi</taxon>
        <taxon>Mammalia</taxon>
        <taxon>Eutheria</taxon>
        <taxon>Laurasiatheria</taxon>
        <taxon>Artiodactyla</taxon>
        <taxon>Whippomorpha</taxon>
        <taxon>Cetacea</taxon>
        <taxon>Mysticeti</taxon>
        <taxon>Eschrichtiidae</taxon>
        <taxon>Eschrichtius</taxon>
    </lineage>
</organism>
<dbReference type="InterPro" id="IPR000504">
    <property type="entry name" value="RRM_dom"/>
</dbReference>
<keyword evidence="2" id="KW-0472">Membrane</keyword>
<feature type="domain" description="RRM" evidence="3">
    <location>
        <begin position="10"/>
        <end position="83"/>
    </location>
</feature>
<keyword evidence="2" id="KW-0812">Transmembrane</keyword>
<dbReference type="GO" id="GO:0003723">
    <property type="term" value="F:RNA binding"/>
    <property type="evidence" value="ECO:0007669"/>
    <property type="project" value="UniProtKB-UniRule"/>
</dbReference>
<dbReference type="Pfam" id="PF00076">
    <property type="entry name" value="RRM_1"/>
    <property type="match status" value="1"/>
</dbReference>
<evidence type="ECO:0000313" key="5">
    <source>
        <dbReference type="Proteomes" id="UP001159641"/>
    </source>
</evidence>
<keyword evidence="2" id="KW-1133">Transmembrane helix</keyword>
<sequence length="156" mass="17309">MHRDSCPLECKVYGGNLGNNGNKTELERAVGYYGPLRSVWVARNPPDFAFVEFEDPQDAADAVQELDGRTLCGCRVRVDLWNGEKRSRNRDRLLLGVVALEMIIGGGVLHLATHLQDGEASPSARADPLSTLTQLLYQEVDMYESHYERSCILTAG</sequence>
<protein>
    <recommendedName>
        <fullName evidence="3">RRM domain-containing protein</fullName>
    </recommendedName>
</protein>
<dbReference type="FunFam" id="3.30.70.330:FF:000139">
    <property type="entry name" value="Serine/arginine-rich splicing factor 3, putative"/>
    <property type="match status" value="1"/>
</dbReference>
<dbReference type="InterPro" id="IPR035979">
    <property type="entry name" value="RBD_domain_sf"/>
</dbReference>
<dbReference type="EMBL" id="JAIQCJ010000162">
    <property type="protein sequence ID" value="KAJ8797747.1"/>
    <property type="molecule type" value="Genomic_DNA"/>
</dbReference>
<reference evidence="4 5" key="1">
    <citation type="submission" date="2022-11" db="EMBL/GenBank/DDBJ databases">
        <title>Whole genome sequence of Eschrichtius robustus ER-17-0199.</title>
        <authorList>
            <person name="Bruniche-Olsen A."/>
            <person name="Black A.N."/>
            <person name="Fields C.J."/>
            <person name="Walden K."/>
            <person name="Dewoody J.A."/>
        </authorList>
    </citation>
    <scope>NUCLEOTIDE SEQUENCE [LARGE SCALE GENOMIC DNA]</scope>
    <source>
        <strain evidence="4">ER-17-0199</strain>
        <tissue evidence="4">Blubber</tissue>
    </source>
</reference>
<dbReference type="SUPFAM" id="SSF54928">
    <property type="entry name" value="RNA-binding domain, RBD"/>
    <property type="match status" value="1"/>
</dbReference>
<dbReference type="SMART" id="SM00360">
    <property type="entry name" value="RRM"/>
    <property type="match status" value="1"/>
</dbReference>
<dbReference type="Gene3D" id="3.30.70.330">
    <property type="match status" value="1"/>
</dbReference>
<proteinExistence type="predicted"/>
<evidence type="ECO:0000256" key="1">
    <source>
        <dbReference type="PROSITE-ProRule" id="PRU00176"/>
    </source>
</evidence>
<dbReference type="PROSITE" id="PS50102">
    <property type="entry name" value="RRM"/>
    <property type="match status" value="1"/>
</dbReference>
<evidence type="ECO:0000259" key="3">
    <source>
        <dbReference type="PROSITE" id="PS50102"/>
    </source>
</evidence>
<evidence type="ECO:0000313" key="4">
    <source>
        <dbReference type="EMBL" id="KAJ8797747.1"/>
    </source>
</evidence>
<comment type="caution">
    <text evidence="4">The sequence shown here is derived from an EMBL/GenBank/DDBJ whole genome shotgun (WGS) entry which is preliminary data.</text>
</comment>
<evidence type="ECO:0000256" key="2">
    <source>
        <dbReference type="SAM" id="Phobius"/>
    </source>
</evidence>
<dbReference type="InterPro" id="IPR012677">
    <property type="entry name" value="Nucleotide-bd_a/b_plait_sf"/>
</dbReference>
<dbReference type="AlphaFoldDB" id="A0AB34HY74"/>
<dbReference type="InterPro" id="IPR050907">
    <property type="entry name" value="SRSF"/>
</dbReference>
<dbReference type="Proteomes" id="UP001159641">
    <property type="component" value="Unassembled WGS sequence"/>
</dbReference>
<feature type="transmembrane region" description="Helical" evidence="2">
    <location>
        <begin position="93"/>
        <end position="112"/>
    </location>
</feature>